<gene>
    <name evidence="4" type="primary">yhcN</name>
    <name evidence="4" type="ORF">AB6T85_18840</name>
</gene>
<dbReference type="PANTHER" id="PTHR34156:SF5">
    <property type="entry name" value="OUTER MEMBRANE PROTEIN"/>
    <property type="match status" value="1"/>
</dbReference>
<dbReference type="RefSeq" id="WP_253457830.1">
    <property type="nucleotide sequence ID" value="NZ_JBGFFX010000013.1"/>
</dbReference>
<dbReference type="InterPro" id="IPR025543">
    <property type="entry name" value="Dodecin-like"/>
</dbReference>
<comment type="caution">
    <text evidence="4">The sequence shown here is derived from an EMBL/GenBank/DDBJ whole genome shotgun (WGS) entry which is preliminary data.</text>
</comment>
<evidence type="ECO:0000313" key="5">
    <source>
        <dbReference type="Proteomes" id="UP001565243"/>
    </source>
</evidence>
<dbReference type="EMBL" id="JBGFFX010000013">
    <property type="protein sequence ID" value="MEY8772467.1"/>
    <property type="molecule type" value="Genomic_DNA"/>
</dbReference>
<dbReference type="InterPro" id="IPR010854">
    <property type="entry name" value="YdgH/BhsA/McbA-like_dom"/>
</dbReference>
<organism evidence="4 5">
    <name type="scientific">Erwinia aeris</name>
    <dbReference type="NCBI Taxonomy" id="3239803"/>
    <lineage>
        <taxon>Bacteria</taxon>
        <taxon>Pseudomonadati</taxon>
        <taxon>Pseudomonadota</taxon>
        <taxon>Gammaproteobacteria</taxon>
        <taxon>Enterobacterales</taxon>
        <taxon>Erwiniaceae</taxon>
        <taxon>Erwinia</taxon>
    </lineage>
</organism>
<evidence type="ECO:0000256" key="1">
    <source>
        <dbReference type="ARBA" id="ARBA00022729"/>
    </source>
</evidence>
<dbReference type="SUPFAM" id="SSF159871">
    <property type="entry name" value="YdgH-like"/>
    <property type="match status" value="1"/>
</dbReference>
<reference evidence="4 5" key="1">
    <citation type="submission" date="2024-07" db="EMBL/GenBank/DDBJ databases">
        <authorList>
            <person name="Hebao G."/>
        </authorList>
    </citation>
    <scope>NUCLEOTIDE SEQUENCE [LARGE SCALE GENOMIC DNA]</scope>
    <source>
        <strain evidence="4 5">ACCC 02193</strain>
    </source>
</reference>
<evidence type="ECO:0000259" key="3">
    <source>
        <dbReference type="Pfam" id="PF07338"/>
    </source>
</evidence>
<dbReference type="InterPro" id="IPR036275">
    <property type="entry name" value="YdgH-like_sf"/>
</dbReference>
<dbReference type="InterPro" id="IPR051096">
    <property type="entry name" value="BhsA/McbA_stress_biofilm_assoc"/>
</dbReference>
<protein>
    <submittedName>
        <fullName evidence="4">Peroxide/acid stress response protein YhcN</fullName>
    </submittedName>
</protein>
<evidence type="ECO:0000313" key="4">
    <source>
        <dbReference type="EMBL" id="MEY8772467.1"/>
    </source>
</evidence>
<feature type="signal peptide" evidence="2">
    <location>
        <begin position="1"/>
        <end position="22"/>
    </location>
</feature>
<evidence type="ECO:0000256" key="2">
    <source>
        <dbReference type="SAM" id="SignalP"/>
    </source>
</evidence>
<dbReference type="InterPro" id="IPR047775">
    <property type="entry name" value="Stress_YhcN-like"/>
</dbReference>
<dbReference type="NCBIfam" id="NF033776">
    <property type="entry name" value="stress_YhcN"/>
    <property type="match status" value="1"/>
</dbReference>
<feature type="chain" id="PRO_5047458838" evidence="2">
    <location>
        <begin position="23"/>
        <end position="89"/>
    </location>
</feature>
<feature type="domain" description="YdgH/BhsA/McbA-like" evidence="3">
    <location>
        <begin position="36"/>
        <end position="89"/>
    </location>
</feature>
<dbReference type="PANTHER" id="PTHR34156">
    <property type="entry name" value="OUTER MEMBRANE PROTEIN-RELATED-RELATED"/>
    <property type="match status" value="1"/>
</dbReference>
<proteinExistence type="predicted"/>
<dbReference type="Gene3D" id="3.30.1660.10">
    <property type="entry name" value="Flavin-binding protein dodecin"/>
    <property type="match status" value="1"/>
</dbReference>
<name>A0ABV4EC06_9GAMM</name>
<keyword evidence="5" id="KW-1185">Reference proteome</keyword>
<keyword evidence="1 2" id="KW-0732">Signal</keyword>
<accession>A0ABV4EC06</accession>
<sequence length="89" mass="9456">MNTKFTIAALSLASVLSFGASAANLVTDQQVANENLQSMGTISVSGIDGAPTTIRQQLSQKADEQGAKSYRVIEAYNNGNYHATAELYK</sequence>
<dbReference type="Pfam" id="PF07338">
    <property type="entry name" value="YdgH_BhsA-like"/>
    <property type="match status" value="1"/>
</dbReference>
<dbReference type="Proteomes" id="UP001565243">
    <property type="component" value="Unassembled WGS sequence"/>
</dbReference>